<evidence type="ECO:0000313" key="3">
    <source>
        <dbReference type="Proteomes" id="UP000054821"/>
    </source>
</evidence>
<sequence length="157" mass="17372">MQAPLASRKSYFFGTSWEQRWWPRQDRNSGRLAVSSLARDCRLYVARHEVMFAGSYNSNIRRAGDDSLSPTRPRRPKLPSLLLGFGDEGVDARPGFSNVCLLHLALLPLCPPRAEQDHGSPFEPTTTALSLRRSPLAAPQRSATQRNAAQGPVSSGR</sequence>
<gene>
    <name evidence="2" type="ORF">TGAM01_v201225</name>
</gene>
<protein>
    <submittedName>
        <fullName evidence="2">Uncharacterized protein</fullName>
    </submittedName>
</protein>
<name>A0A2P4ZZY1_9HYPO</name>
<organism evidence="2 3">
    <name type="scientific">Trichoderma gamsii</name>
    <dbReference type="NCBI Taxonomy" id="398673"/>
    <lineage>
        <taxon>Eukaryota</taxon>
        <taxon>Fungi</taxon>
        <taxon>Dikarya</taxon>
        <taxon>Ascomycota</taxon>
        <taxon>Pezizomycotina</taxon>
        <taxon>Sordariomycetes</taxon>
        <taxon>Hypocreomycetidae</taxon>
        <taxon>Hypocreales</taxon>
        <taxon>Hypocreaceae</taxon>
        <taxon>Trichoderma</taxon>
    </lineage>
</organism>
<feature type="region of interest" description="Disordered" evidence="1">
    <location>
        <begin position="115"/>
        <end position="157"/>
    </location>
</feature>
<dbReference type="EMBL" id="JPDN02000003">
    <property type="protein sequence ID" value="PON29859.1"/>
    <property type="molecule type" value="Genomic_DNA"/>
</dbReference>
<dbReference type="AlphaFoldDB" id="A0A2P4ZZY1"/>
<accession>A0A2P4ZZY1</accession>
<dbReference type="GeneID" id="29985539"/>
<evidence type="ECO:0000256" key="1">
    <source>
        <dbReference type="SAM" id="MobiDB-lite"/>
    </source>
</evidence>
<feature type="compositionally biased region" description="Polar residues" evidence="1">
    <location>
        <begin position="141"/>
        <end position="157"/>
    </location>
</feature>
<dbReference type="Proteomes" id="UP000054821">
    <property type="component" value="Unassembled WGS sequence"/>
</dbReference>
<reference evidence="2 3" key="1">
    <citation type="journal article" date="2016" name="Genome Announc.">
        <title>Draft Whole-Genome Sequence of Trichoderma gamsii T6085, a Promising Biocontrol Agent of Fusarium Head Blight on Wheat.</title>
        <authorList>
            <person name="Baroncelli R."/>
            <person name="Zapparata A."/>
            <person name="Piaggeschi G."/>
            <person name="Sarrocco S."/>
            <person name="Vannacci G."/>
        </authorList>
    </citation>
    <scope>NUCLEOTIDE SEQUENCE [LARGE SCALE GENOMIC DNA]</scope>
    <source>
        <strain evidence="2 3">T6085</strain>
    </source>
</reference>
<comment type="caution">
    <text evidence="2">The sequence shown here is derived from an EMBL/GenBank/DDBJ whole genome shotgun (WGS) entry which is preliminary data.</text>
</comment>
<dbReference type="RefSeq" id="XP_018661365.1">
    <property type="nucleotide sequence ID" value="XM_018805456.1"/>
</dbReference>
<evidence type="ECO:0000313" key="2">
    <source>
        <dbReference type="EMBL" id="PON29859.1"/>
    </source>
</evidence>
<keyword evidence="3" id="KW-1185">Reference proteome</keyword>
<proteinExistence type="predicted"/>